<evidence type="ECO:0000313" key="2">
    <source>
        <dbReference type="Proteomes" id="UP000075243"/>
    </source>
</evidence>
<dbReference type="Gramene" id="C.cajan_19422.t">
    <property type="protein sequence ID" value="C.cajan_19422.t.cds1"/>
    <property type="gene ID" value="C.cajan_19422"/>
</dbReference>
<keyword evidence="2" id="KW-1185">Reference proteome</keyword>
<sequence length="75" mass="8622">MAMAGMECKECAISLEEWDPRHPQKPPLYLLIECDELDNVAKEKMKAKIREWAKFVASCSKQERVTNDKCNVHGV</sequence>
<gene>
    <name evidence="1" type="ORF">KK1_019989</name>
</gene>
<dbReference type="AlphaFoldDB" id="A0A151U8X7"/>
<protein>
    <submittedName>
        <fullName evidence="1">Uncharacterized protein</fullName>
    </submittedName>
</protein>
<name>A0A151U8X7_CAJCA</name>
<dbReference type="Proteomes" id="UP000075243">
    <property type="component" value="Chromosome 1"/>
</dbReference>
<reference evidence="1 2" key="1">
    <citation type="journal article" date="2012" name="Nat. Biotechnol.">
        <title>Draft genome sequence of pigeonpea (Cajanus cajan), an orphan legume crop of resource-poor farmers.</title>
        <authorList>
            <person name="Varshney R.K."/>
            <person name="Chen W."/>
            <person name="Li Y."/>
            <person name="Bharti A.K."/>
            <person name="Saxena R.K."/>
            <person name="Schlueter J.A."/>
            <person name="Donoghue M.T."/>
            <person name="Azam S."/>
            <person name="Fan G."/>
            <person name="Whaley A.M."/>
            <person name="Farmer A.D."/>
            <person name="Sheridan J."/>
            <person name="Iwata A."/>
            <person name="Tuteja R."/>
            <person name="Penmetsa R.V."/>
            <person name="Wu W."/>
            <person name="Upadhyaya H.D."/>
            <person name="Yang S.P."/>
            <person name="Shah T."/>
            <person name="Saxena K.B."/>
            <person name="Michael T."/>
            <person name="McCombie W.R."/>
            <person name="Yang B."/>
            <person name="Zhang G."/>
            <person name="Yang H."/>
            <person name="Wang J."/>
            <person name="Spillane C."/>
            <person name="Cook D.R."/>
            <person name="May G.D."/>
            <person name="Xu X."/>
            <person name="Jackson S.A."/>
        </authorList>
    </citation>
    <scope>NUCLEOTIDE SEQUENCE [LARGE SCALE GENOMIC DNA]</scope>
    <source>
        <strain evidence="2">cv. Asha</strain>
    </source>
</reference>
<proteinExistence type="predicted"/>
<dbReference type="EMBL" id="CM003603">
    <property type="protein sequence ID" value="KYP75785.1"/>
    <property type="molecule type" value="Genomic_DNA"/>
</dbReference>
<accession>A0A151U8X7</accession>
<organism evidence="1 2">
    <name type="scientific">Cajanus cajan</name>
    <name type="common">Pigeon pea</name>
    <name type="synonym">Cajanus indicus</name>
    <dbReference type="NCBI Taxonomy" id="3821"/>
    <lineage>
        <taxon>Eukaryota</taxon>
        <taxon>Viridiplantae</taxon>
        <taxon>Streptophyta</taxon>
        <taxon>Embryophyta</taxon>
        <taxon>Tracheophyta</taxon>
        <taxon>Spermatophyta</taxon>
        <taxon>Magnoliopsida</taxon>
        <taxon>eudicotyledons</taxon>
        <taxon>Gunneridae</taxon>
        <taxon>Pentapetalae</taxon>
        <taxon>rosids</taxon>
        <taxon>fabids</taxon>
        <taxon>Fabales</taxon>
        <taxon>Fabaceae</taxon>
        <taxon>Papilionoideae</taxon>
        <taxon>50 kb inversion clade</taxon>
        <taxon>NPAAA clade</taxon>
        <taxon>indigoferoid/millettioid clade</taxon>
        <taxon>Phaseoleae</taxon>
        <taxon>Cajanus</taxon>
    </lineage>
</organism>
<evidence type="ECO:0000313" key="1">
    <source>
        <dbReference type="EMBL" id="KYP75785.1"/>
    </source>
</evidence>